<keyword evidence="4 18" id="KW-0812">Transmembrane</keyword>
<feature type="transmembrane region" description="Helical" evidence="18">
    <location>
        <begin position="308"/>
        <end position="331"/>
    </location>
</feature>
<dbReference type="PANTHER" id="PTHR30474:SF2">
    <property type="entry name" value="PEPTIDOGLYCAN GLYCOSYLTRANSFERASE FTSW-RELATED"/>
    <property type="match status" value="1"/>
</dbReference>
<comment type="function">
    <text evidence="16">Peptidoglycan polymerase that is essential for cell division.</text>
</comment>
<evidence type="ECO:0000256" key="6">
    <source>
        <dbReference type="ARBA" id="ARBA00022984"/>
    </source>
</evidence>
<keyword evidence="6" id="KW-0573">Peptidoglycan synthesis</keyword>
<dbReference type="GO" id="GO:0009252">
    <property type="term" value="P:peptidoglycan biosynthetic process"/>
    <property type="evidence" value="ECO:0007669"/>
    <property type="project" value="UniProtKB-KW"/>
</dbReference>
<dbReference type="STRING" id="64702.SAMN05443377_10186"/>
<evidence type="ECO:0000256" key="7">
    <source>
        <dbReference type="ARBA" id="ARBA00022989"/>
    </source>
</evidence>
<comment type="catalytic activity">
    <reaction evidence="15">
        <text>[GlcNAc-(1-&gt;4)-Mur2Ac(oyl-L-Ala-gamma-D-Glu-L-Lys-D-Ala-D-Ala)](n)-di-trans,octa-cis-undecaprenyl diphosphate + beta-D-GlcNAc-(1-&gt;4)-Mur2Ac(oyl-L-Ala-gamma-D-Glu-L-Lys-D-Ala-D-Ala)-di-trans,octa-cis-undecaprenyl diphosphate = [GlcNAc-(1-&gt;4)-Mur2Ac(oyl-L-Ala-gamma-D-Glu-L-Lys-D-Ala-D-Ala)](n+1)-di-trans,octa-cis-undecaprenyl diphosphate + di-trans,octa-cis-undecaprenyl diphosphate + H(+)</text>
        <dbReference type="Rhea" id="RHEA:23708"/>
        <dbReference type="Rhea" id="RHEA-COMP:9602"/>
        <dbReference type="Rhea" id="RHEA-COMP:9603"/>
        <dbReference type="ChEBI" id="CHEBI:15378"/>
        <dbReference type="ChEBI" id="CHEBI:58405"/>
        <dbReference type="ChEBI" id="CHEBI:60033"/>
        <dbReference type="ChEBI" id="CHEBI:78435"/>
        <dbReference type="EC" id="2.4.99.28"/>
    </reaction>
</comment>
<accession>A0A1H9PL73</accession>
<evidence type="ECO:0000256" key="13">
    <source>
        <dbReference type="ARBA" id="ARBA00041418"/>
    </source>
</evidence>
<keyword evidence="20" id="KW-1185">Reference proteome</keyword>
<keyword evidence="19" id="KW-0132">Cell division</keyword>
<evidence type="ECO:0000256" key="10">
    <source>
        <dbReference type="ARBA" id="ARBA00033270"/>
    </source>
</evidence>
<evidence type="ECO:0000256" key="8">
    <source>
        <dbReference type="ARBA" id="ARBA00023136"/>
    </source>
</evidence>
<name>A0A1H9PL73_9ACTN</name>
<feature type="transmembrane region" description="Helical" evidence="18">
    <location>
        <begin position="178"/>
        <end position="197"/>
    </location>
</feature>
<organism evidence="19 20">
    <name type="scientific">Propionibacterium cyclohexanicum</name>
    <dbReference type="NCBI Taxonomy" id="64702"/>
    <lineage>
        <taxon>Bacteria</taxon>
        <taxon>Bacillati</taxon>
        <taxon>Actinomycetota</taxon>
        <taxon>Actinomycetes</taxon>
        <taxon>Propionibacteriales</taxon>
        <taxon>Propionibacteriaceae</taxon>
        <taxon>Propionibacterium</taxon>
    </lineage>
</organism>
<evidence type="ECO:0000256" key="11">
    <source>
        <dbReference type="ARBA" id="ARBA00038053"/>
    </source>
</evidence>
<feature type="transmembrane region" description="Helical" evidence="18">
    <location>
        <begin position="267"/>
        <end position="288"/>
    </location>
</feature>
<dbReference type="GO" id="GO:0008360">
    <property type="term" value="P:regulation of cell shape"/>
    <property type="evidence" value="ECO:0007669"/>
    <property type="project" value="UniProtKB-KW"/>
</dbReference>
<reference evidence="19 20" key="1">
    <citation type="submission" date="2016-10" db="EMBL/GenBank/DDBJ databases">
        <authorList>
            <person name="de Groot N.N."/>
        </authorList>
    </citation>
    <scope>NUCLEOTIDE SEQUENCE [LARGE SCALE GENOMIC DNA]</scope>
    <source>
        <strain evidence="19 20">DSM 16859</strain>
    </source>
</reference>
<gene>
    <name evidence="19" type="ORF">SAMN05443377_10186</name>
</gene>
<dbReference type="Proteomes" id="UP000198815">
    <property type="component" value="Unassembled WGS sequence"/>
</dbReference>
<dbReference type="PANTHER" id="PTHR30474">
    <property type="entry name" value="CELL CYCLE PROTEIN"/>
    <property type="match status" value="1"/>
</dbReference>
<evidence type="ECO:0000256" key="18">
    <source>
        <dbReference type="SAM" id="Phobius"/>
    </source>
</evidence>
<evidence type="ECO:0000256" key="16">
    <source>
        <dbReference type="ARBA" id="ARBA00049966"/>
    </source>
</evidence>
<feature type="region of interest" description="Disordered" evidence="17">
    <location>
        <begin position="1"/>
        <end position="20"/>
    </location>
</feature>
<feature type="transmembrane region" description="Helical" evidence="18">
    <location>
        <begin position="105"/>
        <end position="126"/>
    </location>
</feature>
<keyword evidence="2" id="KW-0328">Glycosyltransferase</keyword>
<keyword evidence="19" id="KW-0131">Cell cycle</keyword>
<evidence type="ECO:0000256" key="3">
    <source>
        <dbReference type="ARBA" id="ARBA00022679"/>
    </source>
</evidence>
<evidence type="ECO:0000313" key="20">
    <source>
        <dbReference type="Proteomes" id="UP000198815"/>
    </source>
</evidence>
<keyword evidence="8 18" id="KW-0472">Membrane</keyword>
<feature type="transmembrane region" description="Helical" evidence="18">
    <location>
        <begin position="39"/>
        <end position="67"/>
    </location>
</feature>
<evidence type="ECO:0000256" key="9">
    <source>
        <dbReference type="ARBA" id="ARBA00032370"/>
    </source>
</evidence>
<evidence type="ECO:0000256" key="4">
    <source>
        <dbReference type="ARBA" id="ARBA00022692"/>
    </source>
</evidence>
<evidence type="ECO:0000256" key="12">
    <source>
        <dbReference type="ARBA" id="ARBA00041185"/>
    </source>
</evidence>
<dbReference type="EMBL" id="FOGZ01000001">
    <property type="protein sequence ID" value="SER48323.1"/>
    <property type="molecule type" value="Genomic_DNA"/>
</dbReference>
<dbReference type="RefSeq" id="WP_091966542.1">
    <property type="nucleotide sequence ID" value="NZ_FOGZ01000001.1"/>
</dbReference>
<dbReference type="OrthoDB" id="9812661at2"/>
<dbReference type="GO" id="GO:0005886">
    <property type="term" value="C:plasma membrane"/>
    <property type="evidence" value="ECO:0007669"/>
    <property type="project" value="TreeGrafter"/>
</dbReference>
<comment type="similarity">
    <text evidence="11">Belongs to the SEDS family. FtsW subfamily.</text>
</comment>
<dbReference type="GO" id="GO:0051301">
    <property type="term" value="P:cell division"/>
    <property type="evidence" value="ECO:0007669"/>
    <property type="project" value="UniProtKB-KW"/>
</dbReference>
<evidence type="ECO:0000256" key="15">
    <source>
        <dbReference type="ARBA" id="ARBA00049902"/>
    </source>
</evidence>
<protein>
    <recommendedName>
        <fullName evidence="12">Probable peptidoglycan glycosyltransferase FtsW</fullName>
        <ecNumber evidence="14">2.4.99.28</ecNumber>
    </recommendedName>
    <alternativeName>
        <fullName evidence="13">Cell division protein FtsW</fullName>
    </alternativeName>
    <alternativeName>
        <fullName evidence="10">Cell wall polymerase</fullName>
    </alternativeName>
    <alternativeName>
        <fullName evidence="9">Peptidoglycan polymerase</fullName>
    </alternativeName>
</protein>
<dbReference type="Pfam" id="PF01098">
    <property type="entry name" value="FTSW_RODA_SPOVE"/>
    <property type="match status" value="1"/>
</dbReference>
<dbReference type="InterPro" id="IPR001182">
    <property type="entry name" value="FtsW/RodA"/>
</dbReference>
<feature type="transmembrane region" description="Helical" evidence="18">
    <location>
        <begin position="73"/>
        <end position="93"/>
    </location>
</feature>
<evidence type="ECO:0000256" key="2">
    <source>
        <dbReference type="ARBA" id="ARBA00022676"/>
    </source>
</evidence>
<keyword evidence="7 18" id="KW-1133">Transmembrane helix</keyword>
<keyword evidence="5" id="KW-0133">Cell shape</keyword>
<dbReference type="GO" id="GO:0008955">
    <property type="term" value="F:peptidoglycan glycosyltransferase activity"/>
    <property type="evidence" value="ECO:0007669"/>
    <property type="project" value="UniProtKB-EC"/>
</dbReference>
<comment type="subcellular location">
    <subcellularLocation>
        <location evidence="1">Membrane</location>
        <topology evidence="1">Multi-pass membrane protein</topology>
    </subcellularLocation>
</comment>
<dbReference type="EC" id="2.4.99.28" evidence="14"/>
<feature type="transmembrane region" description="Helical" evidence="18">
    <location>
        <begin position="203"/>
        <end position="236"/>
    </location>
</feature>
<dbReference type="GO" id="GO:0015648">
    <property type="term" value="F:lipid-linked peptidoglycan transporter activity"/>
    <property type="evidence" value="ECO:0007669"/>
    <property type="project" value="TreeGrafter"/>
</dbReference>
<dbReference type="GO" id="GO:0032153">
    <property type="term" value="C:cell division site"/>
    <property type="evidence" value="ECO:0007669"/>
    <property type="project" value="TreeGrafter"/>
</dbReference>
<evidence type="ECO:0000256" key="14">
    <source>
        <dbReference type="ARBA" id="ARBA00044770"/>
    </source>
</evidence>
<feature type="transmembrane region" description="Helical" evidence="18">
    <location>
        <begin position="374"/>
        <end position="396"/>
    </location>
</feature>
<evidence type="ECO:0000256" key="1">
    <source>
        <dbReference type="ARBA" id="ARBA00004141"/>
    </source>
</evidence>
<evidence type="ECO:0000256" key="5">
    <source>
        <dbReference type="ARBA" id="ARBA00022960"/>
    </source>
</evidence>
<evidence type="ECO:0000313" key="19">
    <source>
        <dbReference type="EMBL" id="SER48323.1"/>
    </source>
</evidence>
<proteinExistence type="inferred from homology"/>
<evidence type="ECO:0000256" key="17">
    <source>
        <dbReference type="SAM" id="MobiDB-lite"/>
    </source>
</evidence>
<keyword evidence="3" id="KW-0808">Transferase</keyword>
<dbReference type="AlphaFoldDB" id="A0A1H9PL73"/>
<feature type="transmembrane region" description="Helical" evidence="18">
    <location>
        <begin position="338"/>
        <end position="362"/>
    </location>
</feature>
<sequence length="426" mass="44522">MSTRDDLDGPDAAGVAPGPEGALGDGSLKRALSLPLTNYYLVIASAGLLVALGALMVLSSSSVYAAVNQGDPYYFFVRQIVWLGVGIPVTIWISRRGEEFLKLAGWLLLGGVVVAEALVLFTPLGTPRAGISNKGNRNWLYIGGQSIQPSEFAKLALILWAAGVLANRTRTLNEPKRLFMPFLLGFGLVLALVLLGGDLGTSIIIAIIMLSLLWFAGAPVWTLLGMVAVGAAGVAAMIVSRPTRLQRVEAYLSGSATVGSSEQPLNAIYALATGGWWGVGLGASRAKWGGLYDGALNDYVFAVLGEELGLLGTLTVIGLFLVLGVAGLRIALNSDRPFWRLASAATTAWLMAQACMNIAMAMKLLPVVGVPLPFISYGGSALLADLVAVGVLLAAARHEPAARQALKSSGRTAAPVRISTVIDRKG</sequence>